<feature type="domain" description="FRG" evidence="1">
    <location>
        <begin position="52"/>
        <end position="161"/>
    </location>
</feature>
<name>B3EA75_TRIL1</name>
<dbReference type="eggNOG" id="ENOG5033B5C">
    <property type="taxonomic scope" value="Bacteria"/>
</dbReference>
<dbReference type="RefSeq" id="WP_012468261.1">
    <property type="nucleotide sequence ID" value="NC_010814.1"/>
</dbReference>
<keyword evidence="3" id="KW-1185">Reference proteome</keyword>
<evidence type="ECO:0000313" key="2">
    <source>
        <dbReference type="EMBL" id="ACD93903.1"/>
    </source>
</evidence>
<protein>
    <submittedName>
        <fullName evidence="2">FRG domain protein</fullName>
    </submittedName>
</protein>
<dbReference type="STRING" id="398767.Glov_0169"/>
<gene>
    <name evidence="2" type="ordered locus">Glov_0169</name>
</gene>
<proteinExistence type="predicted"/>
<dbReference type="KEGG" id="glo:Glov_0169"/>
<organism evidence="2 3">
    <name type="scientific">Trichlorobacter lovleyi (strain ATCC BAA-1151 / DSM 17278 / SZ)</name>
    <name type="common">Geobacter lovleyi</name>
    <dbReference type="NCBI Taxonomy" id="398767"/>
    <lineage>
        <taxon>Bacteria</taxon>
        <taxon>Pseudomonadati</taxon>
        <taxon>Thermodesulfobacteriota</taxon>
        <taxon>Desulfuromonadia</taxon>
        <taxon>Geobacterales</taxon>
        <taxon>Geobacteraceae</taxon>
        <taxon>Trichlorobacter</taxon>
    </lineage>
</organism>
<dbReference type="Pfam" id="PF08867">
    <property type="entry name" value="FRG"/>
    <property type="match status" value="1"/>
</dbReference>
<dbReference type="AlphaFoldDB" id="B3EA75"/>
<evidence type="ECO:0000259" key="1">
    <source>
        <dbReference type="SMART" id="SM00901"/>
    </source>
</evidence>
<sequence>MLPTLLEIVRHLKAEQERGQRWAEKHFETLEDGHFTAVAISEEEFVLAPYPEFSAIIYRGQSQYYNPCLPSLYREKSTKIERFINIARLSEFELLLRDHPAVNDLRQWSIMGLKHRVDYEALAQHYHLKTRLLDFTTNVLVAAFFACTETNKSKGYQPIMSCHQPPGVLYSLNAAAEHSLRPNNPFSGAVGLQPLRRPAEQYAWGYRLPRRASLNSQPFLSIYPFAHSPRDSVAIFDAFEGGKKLFPYDPVLDKAQQISLTRHLSNGALELAIQRTRGFKRQSALNALSQKGIEVTDRREHTFSQLELTQIEEDWKQRQPDLLSRIHWRLAAYGNEDC</sequence>
<dbReference type="Proteomes" id="UP000002420">
    <property type="component" value="Chromosome"/>
</dbReference>
<accession>B3EA75</accession>
<dbReference type="OrthoDB" id="5418544at2"/>
<evidence type="ECO:0000313" key="3">
    <source>
        <dbReference type="Proteomes" id="UP000002420"/>
    </source>
</evidence>
<reference evidence="2 3" key="1">
    <citation type="submission" date="2008-05" db="EMBL/GenBank/DDBJ databases">
        <title>Complete sequence of chromosome of Geobacter lovleyi SZ.</title>
        <authorList>
            <consortium name="US DOE Joint Genome Institute"/>
            <person name="Lucas S."/>
            <person name="Copeland A."/>
            <person name="Lapidus A."/>
            <person name="Glavina del Rio T."/>
            <person name="Dalin E."/>
            <person name="Tice H."/>
            <person name="Bruce D."/>
            <person name="Goodwin L."/>
            <person name="Pitluck S."/>
            <person name="Chertkov O."/>
            <person name="Meincke L."/>
            <person name="Brettin T."/>
            <person name="Detter J.C."/>
            <person name="Han C."/>
            <person name="Tapia R."/>
            <person name="Kuske C.R."/>
            <person name="Schmutz J."/>
            <person name="Larimer F."/>
            <person name="Land M."/>
            <person name="Hauser L."/>
            <person name="Kyrpides N."/>
            <person name="Mikhailova N."/>
            <person name="Sung Y."/>
            <person name="Fletcher K.E."/>
            <person name="Ritalahti K.M."/>
            <person name="Loeffler F.E."/>
            <person name="Richardson P."/>
        </authorList>
    </citation>
    <scope>NUCLEOTIDE SEQUENCE [LARGE SCALE GENOMIC DNA]</scope>
    <source>
        <strain evidence="3">ATCC BAA-1151 / DSM 17278 / SZ</strain>
    </source>
</reference>
<dbReference type="InterPro" id="IPR014966">
    <property type="entry name" value="FRG-dom"/>
</dbReference>
<dbReference type="EMBL" id="CP001089">
    <property type="protein sequence ID" value="ACD93903.1"/>
    <property type="molecule type" value="Genomic_DNA"/>
</dbReference>
<dbReference type="SMART" id="SM00901">
    <property type="entry name" value="FRG"/>
    <property type="match status" value="1"/>
</dbReference>
<dbReference type="HOGENOM" id="CLU_820755_0_0_7"/>